<gene>
    <name evidence="4" type="ORF">ACFSE1_06855</name>
</gene>
<evidence type="ECO:0000259" key="3">
    <source>
        <dbReference type="PROSITE" id="PS51781"/>
    </source>
</evidence>
<evidence type="ECO:0000313" key="5">
    <source>
        <dbReference type="Proteomes" id="UP001597322"/>
    </source>
</evidence>
<evidence type="ECO:0000313" key="4">
    <source>
        <dbReference type="EMBL" id="MFD1745176.1"/>
    </source>
</evidence>
<dbReference type="Proteomes" id="UP001597322">
    <property type="component" value="Unassembled WGS sequence"/>
</dbReference>
<evidence type="ECO:0000256" key="1">
    <source>
        <dbReference type="SAM" id="MobiDB-lite"/>
    </source>
</evidence>
<proteinExistence type="predicted"/>
<evidence type="ECO:0000256" key="2">
    <source>
        <dbReference type="SAM" id="SignalP"/>
    </source>
</evidence>
<feature type="region of interest" description="Disordered" evidence="1">
    <location>
        <begin position="209"/>
        <end position="261"/>
    </location>
</feature>
<organism evidence="4 5">
    <name type="scientific">Rhizobium helianthi</name>
    <dbReference type="NCBI Taxonomy" id="1132695"/>
    <lineage>
        <taxon>Bacteria</taxon>
        <taxon>Pseudomonadati</taxon>
        <taxon>Pseudomonadota</taxon>
        <taxon>Alphaproteobacteria</taxon>
        <taxon>Hyphomicrobiales</taxon>
        <taxon>Rhizobiaceae</taxon>
        <taxon>Rhizobium/Agrobacterium group</taxon>
        <taxon>Rhizobium</taxon>
    </lineage>
</organism>
<name>A0ABW4M162_9HYPH</name>
<keyword evidence="5" id="KW-1185">Reference proteome</keyword>
<dbReference type="RefSeq" id="WP_377398357.1">
    <property type="nucleotide sequence ID" value="NZ_JBHUEQ010000011.1"/>
</dbReference>
<feature type="domain" description="SH3b" evidence="3">
    <location>
        <begin position="21"/>
        <end position="87"/>
    </location>
</feature>
<comment type="caution">
    <text evidence="4">The sequence shown here is derived from an EMBL/GenBank/DDBJ whole genome shotgun (WGS) entry which is preliminary data.</text>
</comment>
<feature type="compositionally biased region" description="Basic and acidic residues" evidence="1">
    <location>
        <begin position="209"/>
        <end position="227"/>
    </location>
</feature>
<dbReference type="EMBL" id="JBHUEQ010000011">
    <property type="protein sequence ID" value="MFD1745176.1"/>
    <property type="molecule type" value="Genomic_DNA"/>
</dbReference>
<sequence length="261" mass="31171">MKRQIWKAMAITAFCALPAVASAASSGIATANVNMRSGPSTRYPAVVVIPAGAPITINGCLNNVNWCDVTFARGRGWVSGSYIQATYRQNRVYVAPNYYRSLGIPTITFDVDTYWGRYYRDRDFYRERDRWRSWDYRRDLPPPPPPGWRERDPDRDWARDRLRDEQRFREEQRWRDERRFREEQMQRDEQRWREERRWREQNRDWRDGRPDDGNWRDRRNQDFERRALPPGSDDLGTRTPPDMDRDFGNCAPGLPCSAPRN</sequence>
<reference evidence="5" key="1">
    <citation type="journal article" date="2019" name="Int. J. Syst. Evol. Microbiol.">
        <title>The Global Catalogue of Microorganisms (GCM) 10K type strain sequencing project: providing services to taxonomists for standard genome sequencing and annotation.</title>
        <authorList>
            <consortium name="The Broad Institute Genomics Platform"/>
            <consortium name="The Broad Institute Genome Sequencing Center for Infectious Disease"/>
            <person name="Wu L."/>
            <person name="Ma J."/>
        </authorList>
    </citation>
    <scope>NUCLEOTIDE SEQUENCE [LARGE SCALE GENOMIC DNA]</scope>
    <source>
        <strain evidence="5">CG52</strain>
    </source>
</reference>
<keyword evidence="2" id="KW-0732">Signal</keyword>
<accession>A0ABW4M162</accession>
<dbReference type="Gene3D" id="2.30.30.40">
    <property type="entry name" value="SH3 Domains"/>
    <property type="match status" value="1"/>
</dbReference>
<dbReference type="Pfam" id="PF08239">
    <property type="entry name" value="SH3_3"/>
    <property type="match status" value="1"/>
</dbReference>
<protein>
    <submittedName>
        <fullName evidence="4">SH3 domain-containing protein</fullName>
    </submittedName>
</protein>
<dbReference type="PROSITE" id="PS51781">
    <property type="entry name" value="SH3B"/>
    <property type="match status" value="1"/>
</dbReference>
<feature type="chain" id="PRO_5045733129" evidence="2">
    <location>
        <begin position="24"/>
        <end position="261"/>
    </location>
</feature>
<feature type="signal peptide" evidence="2">
    <location>
        <begin position="1"/>
        <end position="23"/>
    </location>
</feature>
<dbReference type="InterPro" id="IPR003646">
    <property type="entry name" value="SH3-like_bac-type"/>
</dbReference>